<sequence length="250" mass="26760">MLRVENLCKSFGGVVATSDVTIEFPTGSLSAVIGPNGAGKTTFFNLISGALPPSSGRILLDGVNIVGQSSSDIVRLGIGRAFQVAKLFKTLTVEQSLRGALMSPLGKSLQLHGSFPLSATRDRAHQVMEQLGLQSKADVVSGNLSHGDQKLLDIALALVLDPKVLLLDEPVAGMGPEEREQMIETVYDLWQKGGLTVVLIEHDMEIVFRISQHIHVLSYGKVLAQGSAEEIRNNPAVIEAYLGTPQETHA</sequence>
<protein>
    <submittedName>
        <fullName evidence="6">Amino acid/amide ABC transporter ATP-binding protein 1 (HAAT family)</fullName>
    </submittedName>
</protein>
<dbReference type="GO" id="GO:0015188">
    <property type="term" value="F:L-isoleucine transmembrane transporter activity"/>
    <property type="evidence" value="ECO:0007669"/>
    <property type="project" value="TreeGrafter"/>
</dbReference>
<evidence type="ECO:0000256" key="1">
    <source>
        <dbReference type="ARBA" id="ARBA00022448"/>
    </source>
</evidence>
<evidence type="ECO:0000259" key="5">
    <source>
        <dbReference type="PROSITE" id="PS50893"/>
    </source>
</evidence>
<evidence type="ECO:0000256" key="3">
    <source>
        <dbReference type="ARBA" id="ARBA00022741"/>
    </source>
</evidence>
<evidence type="ECO:0000256" key="2">
    <source>
        <dbReference type="ARBA" id="ARBA00022475"/>
    </source>
</evidence>
<keyword evidence="4 6" id="KW-0067">ATP-binding</keyword>
<dbReference type="EMBL" id="PVTV01000013">
    <property type="protein sequence ID" value="PRY97934.1"/>
    <property type="molecule type" value="Genomic_DNA"/>
</dbReference>
<dbReference type="SUPFAM" id="SSF52540">
    <property type="entry name" value="P-loop containing nucleoside triphosphate hydrolases"/>
    <property type="match status" value="1"/>
</dbReference>
<evidence type="ECO:0000256" key="4">
    <source>
        <dbReference type="ARBA" id="ARBA00022840"/>
    </source>
</evidence>
<keyword evidence="2" id="KW-1003">Cell membrane</keyword>
<dbReference type="InterPro" id="IPR017871">
    <property type="entry name" value="ABC_transporter-like_CS"/>
</dbReference>
<keyword evidence="3" id="KW-0547">Nucleotide-binding</keyword>
<dbReference type="InterPro" id="IPR027417">
    <property type="entry name" value="P-loop_NTPase"/>
</dbReference>
<keyword evidence="7" id="KW-1185">Reference proteome</keyword>
<feature type="domain" description="ABC transporter" evidence="5">
    <location>
        <begin position="2"/>
        <end position="244"/>
    </location>
</feature>
<dbReference type="GO" id="GO:0015808">
    <property type="term" value="P:L-alanine transport"/>
    <property type="evidence" value="ECO:0007669"/>
    <property type="project" value="TreeGrafter"/>
</dbReference>
<dbReference type="Pfam" id="PF12399">
    <property type="entry name" value="BCA_ABC_TP_C"/>
    <property type="match status" value="1"/>
</dbReference>
<dbReference type="InterPro" id="IPR003439">
    <property type="entry name" value="ABC_transporter-like_ATP-bd"/>
</dbReference>
<organism evidence="6 7">
    <name type="scientific">Jezberella montanilacus</name>
    <dbReference type="NCBI Taxonomy" id="323426"/>
    <lineage>
        <taxon>Bacteria</taxon>
        <taxon>Pseudomonadati</taxon>
        <taxon>Pseudomonadota</taxon>
        <taxon>Betaproteobacteria</taxon>
        <taxon>Burkholderiales</taxon>
        <taxon>Alcaligenaceae</taxon>
        <taxon>Jezberella</taxon>
    </lineage>
</organism>
<reference evidence="6 7" key="1">
    <citation type="submission" date="2018-03" db="EMBL/GenBank/DDBJ databases">
        <title>Genomic Encyclopedia of Type Strains, Phase III (KMG-III): the genomes of soil and plant-associated and newly described type strains.</title>
        <authorList>
            <person name="Whitman W."/>
        </authorList>
    </citation>
    <scope>NUCLEOTIDE SEQUENCE [LARGE SCALE GENOMIC DNA]</scope>
    <source>
        <strain evidence="6 7">MWH-P2sevCIIIb</strain>
    </source>
</reference>
<dbReference type="GO" id="GO:0015192">
    <property type="term" value="F:L-phenylalanine transmembrane transporter activity"/>
    <property type="evidence" value="ECO:0007669"/>
    <property type="project" value="TreeGrafter"/>
</dbReference>
<evidence type="ECO:0000313" key="7">
    <source>
        <dbReference type="Proteomes" id="UP000238308"/>
    </source>
</evidence>
<proteinExistence type="predicted"/>
<dbReference type="GO" id="GO:0005524">
    <property type="term" value="F:ATP binding"/>
    <property type="evidence" value="ECO:0007669"/>
    <property type="project" value="UniProtKB-KW"/>
</dbReference>
<dbReference type="PROSITE" id="PS00211">
    <property type="entry name" value="ABC_TRANSPORTER_1"/>
    <property type="match status" value="1"/>
</dbReference>
<keyword evidence="2" id="KW-0472">Membrane</keyword>
<gene>
    <name evidence="6" type="ORF">BCM14_1647</name>
</gene>
<keyword evidence="1" id="KW-0813">Transport</keyword>
<dbReference type="GO" id="GO:1903806">
    <property type="term" value="P:L-isoleucine import across plasma membrane"/>
    <property type="evidence" value="ECO:0007669"/>
    <property type="project" value="TreeGrafter"/>
</dbReference>
<accession>A0A2T0XG69</accession>
<dbReference type="Proteomes" id="UP000238308">
    <property type="component" value="Unassembled WGS sequence"/>
</dbReference>
<dbReference type="InterPro" id="IPR032823">
    <property type="entry name" value="BCA_ABC_TP_C"/>
</dbReference>
<dbReference type="SMART" id="SM00382">
    <property type="entry name" value="AAA"/>
    <property type="match status" value="1"/>
</dbReference>
<dbReference type="CDD" id="cd03219">
    <property type="entry name" value="ABC_Mj1267_LivG_branched"/>
    <property type="match status" value="1"/>
</dbReference>
<dbReference type="GO" id="GO:0016887">
    <property type="term" value="F:ATP hydrolysis activity"/>
    <property type="evidence" value="ECO:0007669"/>
    <property type="project" value="InterPro"/>
</dbReference>
<dbReference type="AlphaFoldDB" id="A0A2T0XG69"/>
<dbReference type="InterPro" id="IPR051120">
    <property type="entry name" value="ABC_AA/LPS_Transport"/>
</dbReference>
<dbReference type="GO" id="GO:1903805">
    <property type="term" value="P:L-valine import across plasma membrane"/>
    <property type="evidence" value="ECO:0007669"/>
    <property type="project" value="TreeGrafter"/>
</dbReference>
<dbReference type="RefSeq" id="WP_106227511.1">
    <property type="nucleotide sequence ID" value="NZ_PVTV01000013.1"/>
</dbReference>
<dbReference type="InterPro" id="IPR003593">
    <property type="entry name" value="AAA+_ATPase"/>
</dbReference>
<dbReference type="OrthoDB" id="9781337at2"/>
<name>A0A2T0XG69_9BURK</name>
<dbReference type="Gene3D" id="3.40.50.300">
    <property type="entry name" value="P-loop containing nucleotide triphosphate hydrolases"/>
    <property type="match status" value="1"/>
</dbReference>
<comment type="caution">
    <text evidence="6">The sequence shown here is derived from an EMBL/GenBank/DDBJ whole genome shotgun (WGS) entry which is preliminary data.</text>
</comment>
<dbReference type="PANTHER" id="PTHR45772:SF7">
    <property type="entry name" value="AMINO ACID ABC TRANSPORTER ATP-BINDING PROTEIN"/>
    <property type="match status" value="1"/>
</dbReference>
<dbReference type="Pfam" id="PF00005">
    <property type="entry name" value="ABC_tran"/>
    <property type="match status" value="1"/>
</dbReference>
<dbReference type="GO" id="GO:0005886">
    <property type="term" value="C:plasma membrane"/>
    <property type="evidence" value="ECO:0007669"/>
    <property type="project" value="TreeGrafter"/>
</dbReference>
<dbReference type="GO" id="GO:0005304">
    <property type="term" value="F:L-valine transmembrane transporter activity"/>
    <property type="evidence" value="ECO:0007669"/>
    <property type="project" value="TreeGrafter"/>
</dbReference>
<dbReference type="PROSITE" id="PS50893">
    <property type="entry name" value="ABC_TRANSPORTER_2"/>
    <property type="match status" value="1"/>
</dbReference>
<dbReference type="GO" id="GO:0042941">
    <property type="term" value="P:D-alanine transmembrane transport"/>
    <property type="evidence" value="ECO:0007669"/>
    <property type="project" value="TreeGrafter"/>
</dbReference>
<evidence type="ECO:0000313" key="6">
    <source>
        <dbReference type="EMBL" id="PRY97934.1"/>
    </source>
</evidence>
<dbReference type="PANTHER" id="PTHR45772">
    <property type="entry name" value="CONSERVED COMPONENT OF ABC TRANSPORTER FOR NATURAL AMINO ACIDS-RELATED"/>
    <property type="match status" value="1"/>
</dbReference>